<accession>A0A1U7LLU0</accession>
<gene>
    <name evidence="1" type="ORF">NEOLI_004943</name>
</gene>
<evidence type="ECO:0000313" key="2">
    <source>
        <dbReference type="Proteomes" id="UP000186594"/>
    </source>
</evidence>
<organism evidence="1 2">
    <name type="scientific">Neolecta irregularis (strain DAH-3)</name>
    <dbReference type="NCBI Taxonomy" id="1198029"/>
    <lineage>
        <taxon>Eukaryota</taxon>
        <taxon>Fungi</taxon>
        <taxon>Dikarya</taxon>
        <taxon>Ascomycota</taxon>
        <taxon>Taphrinomycotina</taxon>
        <taxon>Neolectales</taxon>
        <taxon>Neolectaceae</taxon>
        <taxon>Neolecta</taxon>
    </lineage>
</organism>
<proteinExistence type="predicted"/>
<protein>
    <submittedName>
        <fullName evidence="1">Uncharacterized protein</fullName>
    </submittedName>
</protein>
<name>A0A1U7LLU0_NEOID</name>
<comment type="caution">
    <text evidence="1">The sequence shown here is derived from an EMBL/GenBank/DDBJ whole genome shotgun (WGS) entry which is preliminary data.</text>
</comment>
<reference evidence="1 2" key="1">
    <citation type="submission" date="2016-04" db="EMBL/GenBank/DDBJ databases">
        <title>Evolutionary innovation and constraint leading to complex multicellularity in the Ascomycota.</title>
        <authorList>
            <person name="Cisse O."/>
            <person name="Nguyen A."/>
            <person name="Hewitt D.A."/>
            <person name="Jedd G."/>
            <person name="Stajich J.E."/>
        </authorList>
    </citation>
    <scope>NUCLEOTIDE SEQUENCE [LARGE SCALE GENOMIC DNA]</scope>
    <source>
        <strain evidence="1 2">DAH-3</strain>
    </source>
</reference>
<keyword evidence="2" id="KW-1185">Reference proteome</keyword>
<evidence type="ECO:0000313" key="1">
    <source>
        <dbReference type="EMBL" id="OLL23481.1"/>
    </source>
</evidence>
<dbReference type="EMBL" id="LXFE01001557">
    <property type="protein sequence ID" value="OLL23481.1"/>
    <property type="molecule type" value="Genomic_DNA"/>
</dbReference>
<dbReference type="Proteomes" id="UP000186594">
    <property type="component" value="Unassembled WGS sequence"/>
</dbReference>
<dbReference type="AlphaFoldDB" id="A0A1U7LLU0"/>
<sequence>MCLLNSAASCIDILAGRPPRSLSARPPFIPALDYPQIHAGAILALSHFAHQYARNAPLAALATPEYAAHLAPLPRPHIALRHIHSAKIVYDKPRIGDPRYWAFVQSRNRQELDQLHIDNHMLFLLYLPYATALVHMPQLPTFASWKEDVYDQVSTIQTNVQQLVDVKLDVSFDGLYGRRDVYVRLTTDWKNSTWYIADIDYLLESTIQGFLDEYFSKSYESLGARVLW</sequence>